<organism evidence="2 3">
    <name type="scientific">Erythrobacter dokdonensis DSW-74</name>
    <dbReference type="NCBI Taxonomy" id="1300349"/>
    <lineage>
        <taxon>Bacteria</taxon>
        <taxon>Pseudomonadati</taxon>
        <taxon>Pseudomonadota</taxon>
        <taxon>Alphaproteobacteria</taxon>
        <taxon>Sphingomonadales</taxon>
        <taxon>Erythrobacteraceae</taxon>
        <taxon>Erythrobacter/Porphyrobacter group</taxon>
        <taxon>Erythrobacter</taxon>
    </lineage>
</organism>
<gene>
    <name evidence="2" type="ORF">I603_2590</name>
</gene>
<reference evidence="2 3" key="1">
    <citation type="submission" date="2016-06" db="EMBL/GenBank/DDBJ databases">
        <title>Genome sequence of Porphyrobacter dokdonensis DSW-74.</title>
        <authorList>
            <person name="Kim J.F."/>
            <person name="Song J.Y."/>
        </authorList>
    </citation>
    <scope>NUCLEOTIDE SEQUENCE [LARGE SCALE GENOMIC DNA]</scope>
    <source>
        <strain evidence="2 3">DSW-74</strain>
    </source>
</reference>
<accession>A0A1A7BC03</accession>
<dbReference type="Pfam" id="PF07394">
    <property type="entry name" value="DUF1501"/>
    <property type="match status" value="1"/>
</dbReference>
<dbReference type="Proteomes" id="UP000092484">
    <property type="component" value="Unassembled WGS sequence"/>
</dbReference>
<dbReference type="InterPro" id="IPR006311">
    <property type="entry name" value="TAT_signal"/>
</dbReference>
<name>A0A1A7BC03_9SPHN</name>
<proteinExistence type="predicted"/>
<dbReference type="AlphaFoldDB" id="A0A1A7BC03"/>
<comment type="caution">
    <text evidence="2">The sequence shown here is derived from an EMBL/GenBank/DDBJ whole genome shotgun (WGS) entry which is preliminary data.</text>
</comment>
<protein>
    <submittedName>
        <fullName evidence="2">Tat twin-arginine translocation pathway signal sequence domain protein</fullName>
    </submittedName>
</protein>
<feature type="region of interest" description="Disordered" evidence="1">
    <location>
        <begin position="161"/>
        <end position="190"/>
    </location>
</feature>
<evidence type="ECO:0000313" key="3">
    <source>
        <dbReference type="Proteomes" id="UP000092484"/>
    </source>
</evidence>
<dbReference type="InterPro" id="IPR010869">
    <property type="entry name" value="DUF1501"/>
</dbReference>
<dbReference type="EMBL" id="LZYB01000008">
    <property type="protein sequence ID" value="OBV10029.1"/>
    <property type="molecule type" value="Genomic_DNA"/>
</dbReference>
<evidence type="ECO:0000313" key="2">
    <source>
        <dbReference type="EMBL" id="OBV10029.1"/>
    </source>
</evidence>
<dbReference type="RefSeq" id="WP_068865613.1">
    <property type="nucleotide sequence ID" value="NZ_LZYB01000008.1"/>
</dbReference>
<evidence type="ECO:0000256" key="1">
    <source>
        <dbReference type="SAM" id="MobiDB-lite"/>
    </source>
</evidence>
<dbReference type="PANTHER" id="PTHR43737:SF1">
    <property type="entry name" value="DUF1501 DOMAIN-CONTAINING PROTEIN"/>
    <property type="match status" value="1"/>
</dbReference>
<feature type="compositionally biased region" description="Polar residues" evidence="1">
    <location>
        <begin position="168"/>
        <end position="184"/>
    </location>
</feature>
<sequence>MHIGKELEISRRAFLQRSSQLAAMGAASSYALGLAGIGEAAAFSSDGGYKALVCVFLYGGNDHGNTLIPFDPDNYARYAAIRGGIDEEGGGIALPRSSLAGTVLIPAGGQTLTDSITYALAPSMPRMKARFDEGRLAPLLNVGPLIAPMTRAQYDNNSVPRPPKLFSHNDQQSTWQSSQPEGSQTGWGGRIGDLAQTANTNAMFTAINATGNAVFLSGQQAVPYQVSASGAVLMRPLRNGRLFGSGAAAEALETIVKSGAGNILAADHATINNRSITFGSFVNDALANVAIATDFGTGNSLAAQLRTVAGMIAARRSLGVNRQVFMVSMGGYDNHDGLIGRHEGLLAQLDFALDAFYRATVELGVADRVTTFTASDFGRTLSSNGDGSDHGWGGHHFVLGGSVNGGRFYGRAPHVSVDTPDQVGRGRLLPTTSVDEYSSTLALWMGVAQSELPSVAPNIGRFAASDLGFMRAPETSQALRQGAA</sequence>
<dbReference type="PATRIC" id="fig|1300349.4.peg.2580"/>
<dbReference type="PROSITE" id="PS51318">
    <property type="entry name" value="TAT"/>
    <property type="match status" value="1"/>
</dbReference>
<dbReference type="STRING" id="1300349.I603_2590"/>
<dbReference type="PANTHER" id="PTHR43737">
    <property type="entry name" value="BLL7424 PROTEIN"/>
    <property type="match status" value="1"/>
</dbReference>
<keyword evidence="3" id="KW-1185">Reference proteome</keyword>